<gene>
    <name evidence="4" type="ORF">SAMN04489732_11353</name>
</gene>
<dbReference type="SMART" id="SM00894">
    <property type="entry name" value="Excalibur"/>
    <property type="match status" value="1"/>
</dbReference>
<proteinExistence type="predicted"/>
<evidence type="ECO:0000256" key="1">
    <source>
        <dbReference type="SAM" id="MobiDB-lite"/>
    </source>
</evidence>
<dbReference type="InterPro" id="IPR008613">
    <property type="entry name" value="Excalibur_Ca-bd_domain"/>
</dbReference>
<sequence length="267" mass="26699">MHPTPPSAARPGRRFPKWLMATLGVFVVLFVLGAIFGKAPETPTQPLAAPAAPTTPSPSSSSIAPPPPPTFTVDKVTDGATVELAGSDGTHRTVHVLGVTVPTGNNCYAAETLSWATTKLVGAPVKLTTDTATGVALALTDGTDYASAAISGGFAKYAADAVSTSLQALQNTASQTAVGLWAAPCNGTIDAPTPAPPAPPAAPAPAPAKPAPAPTTEEPAPAPDNSSSVYYKNCAAAKAAGVTPLLVGEPGYRKALDRDGDGVACEK</sequence>
<dbReference type="InterPro" id="IPR035437">
    <property type="entry name" value="SNase_OB-fold_sf"/>
</dbReference>
<feature type="compositionally biased region" description="Low complexity" evidence="1">
    <location>
        <begin position="46"/>
        <end position="63"/>
    </location>
</feature>
<name>A0A1H8YBF8_9PSEU</name>
<feature type="region of interest" description="Disordered" evidence="1">
    <location>
        <begin position="190"/>
        <end position="227"/>
    </location>
</feature>
<keyword evidence="4" id="KW-0255">Endonuclease</keyword>
<dbReference type="AlphaFoldDB" id="A0A1H8YBF8"/>
<evidence type="ECO:0000259" key="3">
    <source>
        <dbReference type="SMART" id="SM00894"/>
    </source>
</evidence>
<keyword evidence="5" id="KW-1185">Reference proteome</keyword>
<accession>A0A1H8YBF8</accession>
<evidence type="ECO:0000313" key="4">
    <source>
        <dbReference type="EMBL" id="SEP49437.1"/>
    </source>
</evidence>
<keyword evidence="4" id="KW-0540">Nuclease</keyword>
<evidence type="ECO:0000313" key="5">
    <source>
        <dbReference type="Proteomes" id="UP000198582"/>
    </source>
</evidence>
<feature type="domain" description="TNase-like" evidence="2">
    <location>
        <begin position="67"/>
        <end position="183"/>
    </location>
</feature>
<dbReference type="STRING" id="394193.SAMN04489732_11353"/>
<dbReference type="SMART" id="SM00318">
    <property type="entry name" value="SNc"/>
    <property type="match status" value="1"/>
</dbReference>
<feature type="region of interest" description="Disordered" evidence="1">
    <location>
        <begin position="248"/>
        <end position="267"/>
    </location>
</feature>
<feature type="region of interest" description="Disordered" evidence="1">
    <location>
        <begin position="46"/>
        <end position="69"/>
    </location>
</feature>
<dbReference type="Gene3D" id="2.40.50.90">
    <property type="match status" value="1"/>
</dbReference>
<dbReference type="EMBL" id="FOEF01000013">
    <property type="protein sequence ID" value="SEP49437.1"/>
    <property type="molecule type" value="Genomic_DNA"/>
</dbReference>
<protein>
    <submittedName>
        <fullName evidence="4">Endonuclease YncB, thermonuclease family</fullName>
    </submittedName>
</protein>
<feature type="domain" description="Excalibur calcium-binding" evidence="3">
    <location>
        <begin position="230"/>
        <end position="266"/>
    </location>
</feature>
<dbReference type="OrthoDB" id="4337778at2"/>
<evidence type="ECO:0000259" key="2">
    <source>
        <dbReference type="SMART" id="SM00318"/>
    </source>
</evidence>
<organism evidence="4 5">
    <name type="scientific">Amycolatopsis saalfeldensis</name>
    <dbReference type="NCBI Taxonomy" id="394193"/>
    <lineage>
        <taxon>Bacteria</taxon>
        <taxon>Bacillati</taxon>
        <taxon>Actinomycetota</taxon>
        <taxon>Actinomycetes</taxon>
        <taxon>Pseudonocardiales</taxon>
        <taxon>Pseudonocardiaceae</taxon>
        <taxon>Amycolatopsis</taxon>
    </lineage>
</organism>
<dbReference type="SUPFAM" id="SSF50199">
    <property type="entry name" value="Staphylococcal nuclease"/>
    <property type="match status" value="1"/>
</dbReference>
<feature type="compositionally biased region" description="Pro residues" evidence="1">
    <location>
        <begin position="193"/>
        <end position="213"/>
    </location>
</feature>
<dbReference type="Proteomes" id="UP000198582">
    <property type="component" value="Unassembled WGS sequence"/>
</dbReference>
<reference evidence="4 5" key="1">
    <citation type="submission" date="2016-10" db="EMBL/GenBank/DDBJ databases">
        <authorList>
            <person name="de Groot N.N."/>
        </authorList>
    </citation>
    <scope>NUCLEOTIDE SEQUENCE [LARGE SCALE GENOMIC DNA]</scope>
    <source>
        <strain evidence="4 5">DSM 44993</strain>
    </source>
</reference>
<dbReference type="GO" id="GO:0004519">
    <property type="term" value="F:endonuclease activity"/>
    <property type="evidence" value="ECO:0007669"/>
    <property type="project" value="UniProtKB-KW"/>
</dbReference>
<dbReference type="Pfam" id="PF05901">
    <property type="entry name" value="Excalibur"/>
    <property type="match status" value="1"/>
</dbReference>
<feature type="compositionally biased region" description="Basic and acidic residues" evidence="1">
    <location>
        <begin position="251"/>
        <end position="267"/>
    </location>
</feature>
<dbReference type="InterPro" id="IPR016071">
    <property type="entry name" value="Staphylococal_nuclease_OB-fold"/>
</dbReference>
<keyword evidence="4" id="KW-0378">Hydrolase</keyword>